<sequence length="93" mass="10803">MTSKAKLVYVNKSKVRPPEGTPEFDAWIEARSKARAKFYFDESRDVPDLAENTQFLCGSWDFLSQTDDEIDAENEAMEKAEELRKRENLKVIK</sequence>
<name>A0ABR9FS07_9GAMM</name>
<dbReference type="RefSeq" id="WP_064666423.1">
    <property type="nucleotide sequence ID" value="NZ_BDDT01000004.1"/>
</dbReference>
<reference evidence="2 3" key="1">
    <citation type="submission" date="2020-07" db="EMBL/GenBank/DDBJ databases">
        <title>Halophilic bacteria isolated from french cheeses.</title>
        <authorList>
            <person name="Kothe C.I."/>
            <person name="Farah-Kraiem B."/>
            <person name="Renault P."/>
            <person name="Dridi B."/>
        </authorList>
    </citation>
    <scope>NUCLEOTIDE SEQUENCE [LARGE SCALE GENOMIC DNA]</scope>
    <source>
        <strain evidence="2 3">FME14</strain>
    </source>
</reference>
<dbReference type="GeneID" id="303290902"/>
<dbReference type="Proteomes" id="UP000707245">
    <property type="component" value="Unassembled WGS sequence"/>
</dbReference>
<keyword evidence="1" id="KW-0175">Coiled coil</keyword>
<evidence type="ECO:0000256" key="1">
    <source>
        <dbReference type="SAM" id="Coils"/>
    </source>
</evidence>
<accession>A0ABR9FS07</accession>
<proteinExistence type="predicted"/>
<dbReference type="EMBL" id="RRZA01000091">
    <property type="protein sequence ID" value="MBE0459586.1"/>
    <property type="molecule type" value="Genomic_DNA"/>
</dbReference>
<organism evidence="2 3">
    <name type="scientific">Pseudoalteromonas prydzensis</name>
    <dbReference type="NCBI Taxonomy" id="182141"/>
    <lineage>
        <taxon>Bacteria</taxon>
        <taxon>Pseudomonadati</taxon>
        <taxon>Pseudomonadota</taxon>
        <taxon>Gammaproteobacteria</taxon>
        <taxon>Alteromonadales</taxon>
        <taxon>Pseudoalteromonadaceae</taxon>
        <taxon>Pseudoalteromonas</taxon>
    </lineage>
</organism>
<evidence type="ECO:0000313" key="2">
    <source>
        <dbReference type="EMBL" id="MBE0459586.1"/>
    </source>
</evidence>
<comment type="caution">
    <text evidence="2">The sequence shown here is derived from an EMBL/GenBank/DDBJ whole genome shotgun (WGS) entry which is preliminary data.</text>
</comment>
<gene>
    <name evidence="2" type="ORF">EI167_19545</name>
</gene>
<keyword evidence="3" id="KW-1185">Reference proteome</keyword>
<feature type="coiled-coil region" evidence="1">
    <location>
        <begin position="63"/>
        <end position="90"/>
    </location>
</feature>
<protein>
    <submittedName>
        <fullName evidence="2">Uncharacterized protein</fullName>
    </submittedName>
</protein>
<evidence type="ECO:0000313" key="3">
    <source>
        <dbReference type="Proteomes" id="UP000707245"/>
    </source>
</evidence>